<dbReference type="AlphaFoldDB" id="A0A1F5Z2P6"/>
<feature type="transmembrane region" description="Helical" evidence="1">
    <location>
        <begin position="49"/>
        <end position="66"/>
    </location>
</feature>
<keyword evidence="1" id="KW-0472">Membrane</keyword>
<comment type="caution">
    <text evidence="2">The sequence shown here is derived from an EMBL/GenBank/DDBJ whole genome shotgun (WGS) entry which is preliminary data.</text>
</comment>
<reference evidence="2 3" key="1">
    <citation type="journal article" date="2016" name="Nat. Commun.">
        <title>Thousands of microbial genomes shed light on interconnected biogeochemical processes in an aquifer system.</title>
        <authorList>
            <person name="Anantharaman K."/>
            <person name="Brown C.T."/>
            <person name="Hug L.A."/>
            <person name="Sharon I."/>
            <person name="Castelle C.J."/>
            <person name="Probst A.J."/>
            <person name="Thomas B.C."/>
            <person name="Singh A."/>
            <person name="Wilkins M.J."/>
            <person name="Karaoz U."/>
            <person name="Brodie E.L."/>
            <person name="Williams K.H."/>
            <person name="Hubbard S.S."/>
            <person name="Banfield J.F."/>
        </authorList>
    </citation>
    <scope>NUCLEOTIDE SEQUENCE [LARGE SCALE GENOMIC DNA]</scope>
</reference>
<keyword evidence="1" id="KW-0812">Transmembrane</keyword>
<protein>
    <recommendedName>
        <fullName evidence="4">2TM domain-containing protein</fullName>
    </recommendedName>
</protein>
<dbReference type="EMBL" id="MFIX01000012">
    <property type="protein sequence ID" value="OGG06686.1"/>
    <property type="molecule type" value="Genomic_DNA"/>
</dbReference>
<accession>A0A1F5Z2P6</accession>
<dbReference type="Proteomes" id="UP000179129">
    <property type="component" value="Unassembled WGS sequence"/>
</dbReference>
<keyword evidence="1" id="KW-1133">Transmembrane helix</keyword>
<gene>
    <name evidence="2" type="ORF">A3F83_06785</name>
</gene>
<sequence>MRQRAHIDKKISPREWSRDDLIACVLSGLAYLNVLAGTALLFLNQWTGWVMTGITVLQVWLMYVTIDPKLKMVSGAFEKKQQGYLEELDKMIEWE</sequence>
<feature type="transmembrane region" description="Helical" evidence="1">
    <location>
        <begin position="21"/>
        <end position="43"/>
    </location>
</feature>
<evidence type="ECO:0000313" key="2">
    <source>
        <dbReference type="EMBL" id="OGG06686.1"/>
    </source>
</evidence>
<name>A0A1F5Z2P6_9BACT</name>
<proteinExistence type="predicted"/>
<organism evidence="2 3">
    <name type="scientific">Candidatus Glassbacteria bacterium RIFCSPLOWO2_12_FULL_58_11</name>
    <dbReference type="NCBI Taxonomy" id="1817867"/>
    <lineage>
        <taxon>Bacteria</taxon>
        <taxon>Candidatus Glassiibacteriota</taxon>
    </lineage>
</organism>
<evidence type="ECO:0008006" key="4">
    <source>
        <dbReference type="Google" id="ProtNLM"/>
    </source>
</evidence>
<evidence type="ECO:0000313" key="3">
    <source>
        <dbReference type="Proteomes" id="UP000179129"/>
    </source>
</evidence>
<evidence type="ECO:0000256" key="1">
    <source>
        <dbReference type="SAM" id="Phobius"/>
    </source>
</evidence>